<accession>A0A0E9QU90</accession>
<dbReference type="AlphaFoldDB" id="A0A0E9QU90"/>
<organism evidence="1">
    <name type="scientific">Anguilla anguilla</name>
    <name type="common">European freshwater eel</name>
    <name type="synonym">Muraena anguilla</name>
    <dbReference type="NCBI Taxonomy" id="7936"/>
    <lineage>
        <taxon>Eukaryota</taxon>
        <taxon>Metazoa</taxon>
        <taxon>Chordata</taxon>
        <taxon>Craniata</taxon>
        <taxon>Vertebrata</taxon>
        <taxon>Euteleostomi</taxon>
        <taxon>Actinopterygii</taxon>
        <taxon>Neopterygii</taxon>
        <taxon>Teleostei</taxon>
        <taxon>Anguilliformes</taxon>
        <taxon>Anguillidae</taxon>
        <taxon>Anguilla</taxon>
    </lineage>
</organism>
<dbReference type="EMBL" id="GBXM01088041">
    <property type="protein sequence ID" value="JAH20536.1"/>
    <property type="molecule type" value="Transcribed_RNA"/>
</dbReference>
<sequence>MPGVSDISSVTCTHAHNDDTVEGQKISFRPLFITINLQVSKCLWARYHCQNEETTTSSVIFCFLDIGKLPHAMLTTVSHQ</sequence>
<protein>
    <submittedName>
        <fullName evidence="1">Uncharacterized protein</fullName>
    </submittedName>
</protein>
<name>A0A0E9QU90_ANGAN</name>
<reference evidence="1" key="1">
    <citation type="submission" date="2014-11" db="EMBL/GenBank/DDBJ databases">
        <authorList>
            <person name="Amaro Gonzalez C."/>
        </authorList>
    </citation>
    <scope>NUCLEOTIDE SEQUENCE</scope>
</reference>
<proteinExistence type="predicted"/>
<evidence type="ECO:0000313" key="1">
    <source>
        <dbReference type="EMBL" id="JAH20536.1"/>
    </source>
</evidence>
<reference evidence="1" key="2">
    <citation type="journal article" date="2015" name="Fish Shellfish Immunol.">
        <title>Early steps in the European eel (Anguilla anguilla)-Vibrio vulnificus interaction in the gills: Role of the RtxA13 toxin.</title>
        <authorList>
            <person name="Callol A."/>
            <person name="Pajuelo D."/>
            <person name="Ebbesson L."/>
            <person name="Teles M."/>
            <person name="MacKenzie S."/>
            <person name="Amaro C."/>
        </authorList>
    </citation>
    <scope>NUCLEOTIDE SEQUENCE</scope>
</reference>